<dbReference type="GO" id="GO:0008083">
    <property type="term" value="F:growth factor activity"/>
    <property type="evidence" value="ECO:0007669"/>
    <property type="project" value="TreeGrafter"/>
</dbReference>
<protein>
    <recommendedName>
        <fullName evidence="4">Spaetzle domain-containing protein</fullName>
    </recommendedName>
</protein>
<dbReference type="GO" id="GO:0005121">
    <property type="term" value="F:Toll binding"/>
    <property type="evidence" value="ECO:0007669"/>
    <property type="project" value="TreeGrafter"/>
</dbReference>
<sequence length="234" mass="26007">MLQVLCLAAAVRASPWLDSGESSSLRHSRQEDAWSSPKRMQKLLRREGGEEGRSVDCCPSVMEMVQPKGGRNQEGLYVELYVGNNPYNETQRFYEFSCREDVLDRPCRFVDRKLRNQSRCEQKYAYQYAIVRNDSGAKDAASFFPNGTSGWKLDYILVRSGCSCVVMPKTHSRKGKAAQGGRDGSGASGAARRYKGHNSRERGSPSSDPASSPASSRPLDALPRIDPLDDEDNT</sequence>
<name>A0AAV7XBZ0_9NEOP</name>
<feature type="compositionally biased region" description="Low complexity" evidence="1">
    <location>
        <begin position="204"/>
        <end position="222"/>
    </location>
</feature>
<dbReference type="Gene3D" id="2.10.90.10">
    <property type="entry name" value="Cystine-knot cytokines"/>
    <property type="match status" value="1"/>
</dbReference>
<reference evidence="2" key="1">
    <citation type="submission" date="2022-12" db="EMBL/GenBank/DDBJ databases">
        <title>Chromosome-level genome assembly of the bean flower thrips Megalurothrips usitatus.</title>
        <authorList>
            <person name="Ma L."/>
            <person name="Liu Q."/>
            <person name="Li H."/>
            <person name="Cai W."/>
        </authorList>
    </citation>
    <scope>NUCLEOTIDE SEQUENCE</scope>
    <source>
        <strain evidence="2">Cailab_2022a</strain>
    </source>
</reference>
<dbReference type="PANTHER" id="PTHR23199:SF12">
    <property type="entry name" value="NEUROTROPHIN 1-RELATED"/>
    <property type="match status" value="1"/>
</dbReference>
<evidence type="ECO:0000313" key="2">
    <source>
        <dbReference type="EMBL" id="KAJ1522151.1"/>
    </source>
</evidence>
<dbReference type="InterPro" id="IPR029034">
    <property type="entry name" value="Cystine-knot_cytokine"/>
</dbReference>
<gene>
    <name evidence="2" type="ORF">ONE63_002462</name>
</gene>
<organism evidence="2 3">
    <name type="scientific">Megalurothrips usitatus</name>
    <name type="common">bean blossom thrips</name>
    <dbReference type="NCBI Taxonomy" id="439358"/>
    <lineage>
        <taxon>Eukaryota</taxon>
        <taxon>Metazoa</taxon>
        <taxon>Ecdysozoa</taxon>
        <taxon>Arthropoda</taxon>
        <taxon>Hexapoda</taxon>
        <taxon>Insecta</taxon>
        <taxon>Pterygota</taxon>
        <taxon>Neoptera</taxon>
        <taxon>Paraneoptera</taxon>
        <taxon>Thysanoptera</taxon>
        <taxon>Terebrantia</taxon>
        <taxon>Thripoidea</taxon>
        <taxon>Thripidae</taxon>
        <taxon>Megalurothrips</taxon>
    </lineage>
</organism>
<feature type="region of interest" description="Disordered" evidence="1">
    <location>
        <begin position="18"/>
        <end position="38"/>
    </location>
</feature>
<dbReference type="EMBL" id="JAPTSV010000012">
    <property type="protein sequence ID" value="KAJ1522151.1"/>
    <property type="molecule type" value="Genomic_DNA"/>
</dbReference>
<dbReference type="Proteomes" id="UP001075354">
    <property type="component" value="Chromosome 12"/>
</dbReference>
<evidence type="ECO:0000313" key="3">
    <source>
        <dbReference type="Proteomes" id="UP001075354"/>
    </source>
</evidence>
<proteinExistence type="predicted"/>
<dbReference type="SUPFAM" id="SSF57501">
    <property type="entry name" value="Cystine-knot cytokines"/>
    <property type="match status" value="1"/>
</dbReference>
<dbReference type="GO" id="GO:0045087">
    <property type="term" value="P:innate immune response"/>
    <property type="evidence" value="ECO:0007669"/>
    <property type="project" value="TreeGrafter"/>
</dbReference>
<keyword evidence="3" id="KW-1185">Reference proteome</keyword>
<accession>A0AAV7XBZ0</accession>
<dbReference type="InterPro" id="IPR052444">
    <property type="entry name" value="Spz/Toll_ligand-like"/>
</dbReference>
<dbReference type="GO" id="GO:0005576">
    <property type="term" value="C:extracellular region"/>
    <property type="evidence" value="ECO:0007669"/>
    <property type="project" value="TreeGrafter"/>
</dbReference>
<evidence type="ECO:0000256" key="1">
    <source>
        <dbReference type="SAM" id="MobiDB-lite"/>
    </source>
</evidence>
<dbReference type="PANTHER" id="PTHR23199">
    <property type="entry name" value="NEUROTROPHIN 1-RELATED"/>
    <property type="match status" value="1"/>
</dbReference>
<dbReference type="GO" id="GO:0021556">
    <property type="term" value="P:central nervous system formation"/>
    <property type="evidence" value="ECO:0007669"/>
    <property type="project" value="TreeGrafter"/>
</dbReference>
<evidence type="ECO:0008006" key="4">
    <source>
        <dbReference type="Google" id="ProtNLM"/>
    </source>
</evidence>
<feature type="region of interest" description="Disordered" evidence="1">
    <location>
        <begin position="173"/>
        <end position="234"/>
    </location>
</feature>
<comment type="caution">
    <text evidence="2">The sequence shown here is derived from an EMBL/GenBank/DDBJ whole genome shotgun (WGS) entry which is preliminary data.</text>
</comment>
<dbReference type="AlphaFoldDB" id="A0AAV7XBZ0"/>